<dbReference type="PANTHER" id="PTHR47707:SF1">
    <property type="entry name" value="NUDIX HYDROLASE FAMILY PROTEIN"/>
    <property type="match status" value="1"/>
</dbReference>
<dbReference type="InterPro" id="IPR015797">
    <property type="entry name" value="NUDIX_hydrolase-like_dom_sf"/>
</dbReference>
<keyword evidence="8" id="KW-0460">Magnesium</keyword>
<dbReference type="InterPro" id="IPR003561">
    <property type="entry name" value="Mutator_MutT"/>
</dbReference>
<dbReference type="Proteomes" id="UP001369082">
    <property type="component" value="Unassembled WGS sequence"/>
</dbReference>
<evidence type="ECO:0000256" key="16">
    <source>
        <dbReference type="ARBA" id="ARBA00042798"/>
    </source>
</evidence>
<evidence type="ECO:0000256" key="9">
    <source>
        <dbReference type="ARBA" id="ARBA00023204"/>
    </source>
</evidence>
<dbReference type="InterPro" id="IPR029119">
    <property type="entry name" value="MutY_C"/>
</dbReference>
<evidence type="ECO:0000256" key="6">
    <source>
        <dbReference type="ARBA" id="ARBA00022763"/>
    </source>
</evidence>
<evidence type="ECO:0000256" key="1">
    <source>
        <dbReference type="ARBA" id="ARBA00001946"/>
    </source>
</evidence>
<proteinExistence type="inferred from homology"/>
<evidence type="ECO:0000256" key="15">
    <source>
        <dbReference type="ARBA" id="ARBA00041979"/>
    </source>
</evidence>
<name>A0ABU9GRK4_9GAMM</name>
<dbReference type="PROSITE" id="PS00893">
    <property type="entry name" value="NUDIX_BOX"/>
    <property type="match status" value="1"/>
</dbReference>
<dbReference type="Pfam" id="PF14815">
    <property type="entry name" value="NUDIX_4"/>
    <property type="match status" value="1"/>
</dbReference>
<comment type="catalytic activity">
    <reaction evidence="11">
        <text>8-oxo-GTP + H2O = 8-oxo-GMP + diphosphate + H(+)</text>
        <dbReference type="Rhea" id="RHEA:67616"/>
        <dbReference type="ChEBI" id="CHEBI:15377"/>
        <dbReference type="ChEBI" id="CHEBI:15378"/>
        <dbReference type="ChEBI" id="CHEBI:33019"/>
        <dbReference type="ChEBI" id="CHEBI:143553"/>
        <dbReference type="ChEBI" id="CHEBI:145694"/>
    </reaction>
</comment>
<evidence type="ECO:0000313" key="18">
    <source>
        <dbReference type="EMBL" id="MEL0629901.1"/>
    </source>
</evidence>
<keyword evidence="5" id="KW-0479">Metal-binding</keyword>
<comment type="cofactor">
    <cofactor evidence="1">
        <name>Mg(2+)</name>
        <dbReference type="ChEBI" id="CHEBI:18420"/>
    </cofactor>
</comment>
<dbReference type="EC" id="3.6.1.55" evidence="12"/>
<protein>
    <recommendedName>
        <fullName evidence="13">8-oxo-dGTP diphosphatase</fullName>
        <ecNumber evidence="12">3.6.1.55</ecNumber>
    </recommendedName>
    <alternativeName>
        <fullName evidence="16">7,8-dihydro-8-oxoguanine-triphosphatase</fullName>
    </alternativeName>
    <alternativeName>
        <fullName evidence="15">Mutator protein MutT</fullName>
    </alternativeName>
    <alternativeName>
        <fullName evidence="14">dGTP pyrophosphohydrolase</fullName>
    </alternativeName>
</protein>
<organism evidence="18 19">
    <name type="scientific">Psychromonas aquatilis</name>
    <dbReference type="NCBI Taxonomy" id="2005072"/>
    <lineage>
        <taxon>Bacteria</taxon>
        <taxon>Pseudomonadati</taxon>
        <taxon>Pseudomonadota</taxon>
        <taxon>Gammaproteobacteria</taxon>
        <taxon>Alteromonadales</taxon>
        <taxon>Psychromonadaceae</taxon>
        <taxon>Psychromonas</taxon>
    </lineage>
</organism>
<dbReference type="PANTHER" id="PTHR47707">
    <property type="entry name" value="8-OXO-DGTP DIPHOSPHATASE"/>
    <property type="match status" value="1"/>
</dbReference>
<dbReference type="SUPFAM" id="SSF55811">
    <property type="entry name" value="Nudix"/>
    <property type="match status" value="1"/>
</dbReference>
<keyword evidence="7" id="KW-0378">Hydrolase</keyword>
<feature type="domain" description="Nudix hydrolase" evidence="17">
    <location>
        <begin position="1"/>
        <end position="127"/>
    </location>
</feature>
<gene>
    <name evidence="18" type="primary">mutT</name>
    <name evidence="18" type="ORF">V6256_09795</name>
</gene>
<dbReference type="RefSeq" id="WP_341598034.1">
    <property type="nucleotide sequence ID" value="NZ_JBAKAZ010000033.1"/>
</dbReference>
<accession>A0ABU9GRK4</accession>
<dbReference type="PROSITE" id="PS51462">
    <property type="entry name" value="NUDIX"/>
    <property type="match status" value="1"/>
</dbReference>
<evidence type="ECO:0000256" key="12">
    <source>
        <dbReference type="ARBA" id="ARBA00038905"/>
    </source>
</evidence>
<keyword evidence="3" id="KW-0515">Mutator protein</keyword>
<evidence type="ECO:0000259" key="17">
    <source>
        <dbReference type="PROSITE" id="PS51462"/>
    </source>
</evidence>
<evidence type="ECO:0000256" key="13">
    <source>
        <dbReference type="ARBA" id="ARBA00040794"/>
    </source>
</evidence>
<comment type="catalytic activity">
    <reaction evidence="10">
        <text>8-oxo-dGTP + H2O = 8-oxo-dGMP + diphosphate + H(+)</text>
        <dbReference type="Rhea" id="RHEA:31575"/>
        <dbReference type="ChEBI" id="CHEBI:15377"/>
        <dbReference type="ChEBI" id="CHEBI:15378"/>
        <dbReference type="ChEBI" id="CHEBI:33019"/>
        <dbReference type="ChEBI" id="CHEBI:63224"/>
        <dbReference type="ChEBI" id="CHEBI:77896"/>
        <dbReference type="EC" id="3.6.1.55"/>
    </reaction>
</comment>
<dbReference type="NCBIfam" id="TIGR00586">
    <property type="entry name" value="mutt"/>
    <property type="match status" value="1"/>
</dbReference>
<dbReference type="EMBL" id="JBAKAZ010000033">
    <property type="protein sequence ID" value="MEL0629901.1"/>
    <property type="molecule type" value="Genomic_DNA"/>
</dbReference>
<comment type="caution">
    <text evidence="18">The sequence shown here is derived from an EMBL/GenBank/DDBJ whole genome shotgun (WGS) entry which is preliminary data.</text>
</comment>
<dbReference type="PRINTS" id="PR00502">
    <property type="entry name" value="NUDIXFAMILY"/>
</dbReference>
<sequence length="127" mass="14622">MKKQNISIAIVQNEQQQLLISRRQKGQHLAGKWEFPGGKVAEGEAYELAMLRELKEEVGLTATKYKLFDSLQFDYDQLKLNLHFYLVSEYSGEAQSLEGQEVKWISPEQLKDYDFPEANVGVINKLL</sequence>
<dbReference type="InterPro" id="IPR047127">
    <property type="entry name" value="MutT-like"/>
</dbReference>
<evidence type="ECO:0000256" key="4">
    <source>
        <dbReference type="ARBA" id="ARBA00022705"/>
    </source>
</evidence>
<evidence type="ECO:0000256" key="5">
    <source>
        <dbReference type="ARBA" id="ARBA00022723"/>
    </source>
</evidence>
<comment type="similarity">
    <text evidence="2">Belongs to the Nudix hydrolase family.</text>
</comment>
<evidence type="ECO:0000256" key="7">
    <source>
        <dbReference type="ARBA" id="ARBA00022801"/>
    </source>
</evidence>
<dbReference type="Gene3D" id="3.90.79.10">
    <property type="entry name" value="Nucleoside Triphosphate Pyrophosphohydrolase"/>
    <property type="match status" value="1"/>
</dbReference>
<dbReference type="CDD" id="cd03425">
    <property type="entry name" value="NUDIX_MutT_NudA_like"/>
    <property type="match status" value="1"/>
</dbReference>
<dbReference type="InterPro" id="IPR020476">
    <property type="entry name" value="Nudix_hydrolase"/>
</dbReference>
<keyword evidence="9" id="KW-0234">DNA repair</keyword>
<keyword evidence="19" id="KW-1185">Reference proteome</keyword>
<evidence type="ECO:0000256" key="2">
    <source>
        <dbReference type="ARBA" id="ARBA00005582"/>
    </source>
</evidence>
<reference evidence="18 19" key="1">
    <citation type="submission" date="2024-02" db="EMBL/GenBank/DDBJ databases">
        <title>Bacteria isolated from the canopy kelp, Nereocystis luetkeana.</title>
        <authorList>
            <person name="Pfister C.A."/>
            <person name="Younker I.T."/>
            <person name="Light S.H."/>
        </authorList>
    </citation>
    <scope>NUCLEOTIDE SEQUENCE [LARGE SCALE GENOMIC DNA]</scope>
    <source>
        <strain evidence="18 19">TI.1.05</strain>
    </source>
</reference>
<dbReference type="InterPro" id="IPR000086">
    <property type="entry name" value="NUDIX_hydrolase_dom"/>
</dbReference>
<evidence type="ECO:0000256" key="8">
    <source>
        <dbReference type="ARBA" id="ARBA00022842"/>
    </source>
</evidence>
<evidence type="ECO:0000256" key="10">
    <source>
        <dbReference type="ARBA" id="ARBA00035861"/>
    </source>
</evidence>
<evidence type="ECO:0000256" key="11">
    <source>
        <dbReference type="ARBA" id="ARBA00036904"/>
    </source>
</evidence>
<evidence type="ECO:0000256" key="3">
    <source>
        <dbReference type="ARBA" id="ARBA00022457"/>
    </source>
</evidence>
<evidence type="ECO:0000313" key="19">
    <source>
        <dbReference type="Proteomes" id="UP001369082"/>
    </source>
</evidence>
<keyword evidence="6" id="KW-0227">DNA damage</keyword>
<keyword evidence="4" id="KW-0235">DNA replication</keyword>
<evidence type="ECO:0000256" key="14">
    <source>
        <dbReference type="ARBA" id="ARBA00041592"/>
    </source>
</evidence>
<dbReference type="InterPro" id="IPR020084">
    <property type="entry name" value="NUDIX_hydrolase_CS"/>
</dbReference>